<protein>
    <submittedName>
        <fullName evidence="2">Uncharacterized protein</fullName>
    </submittedName>
</protein>
<sequence length="154" mass="17335">MQEAVDVAVQLKYDRIREESTTANQQFLDSIDDGMKKIIKEKIDDQDPPPLELRDGGLKEEGQEGTRFSTSASKEAIALTDVFEKTCRLGRFVTGVPWVNKARRRGPNIFLTGFNILRTTFSYLAGKVLSLLFFENVQLGSAILAQQDPLRVVR</sequence>
<accession>A0ABQ4WS90</accession>
<evidence type="ECO:0000256" key="1">
    <source>
        <dbReference type="SAM" id="MobiDB-lite"/>
    </source>
</evidence>
<comment type="caution">
    <text evidence="2">The sequence shown here is derived from an EMBL/GenBank/DDBJ whole genome shotgun (WGS) entry which is preliminary data.</text>
</comment>
<reference evidence="2" key="1">
    <citation type="journal article" date="2022" name="Int. J. Mol. Sci.">
        <title>Draft Genome of Tanacetum Coccineum: Genomic Comparison of Closely Related Tanacetum-Family Plants.</title>
        <authorList>
            <person name="Yamashiro T."/>
            <person name="Shiraishi A."/>
            <person name="Nakayama K."/>
            <person name="Satake H."/>
        </authorList>
    </citation>
    <scope>NUCLEOTIDE SEQUENCE</scope>
</reference>
<reference evidence="2" key="2">
    <citation type="submission" date="2022-01" db="EMBL/GenBank/DDBJ databases">
        <authorList>
            <person name="Yamashiro T."/>
            <person name="Shiraishi A."/>
            <person name="Satake H."/>
            <person name="Nakayama K."/>
        </authorList>
    </citation>
    <scope>NUCLEOTIDE SEQUENCE</scope>
</reference>
<keyword evidence="3" id="KW-1185">Reference proteome</keyword>
<proteinExistence type="predicted"/>
<dbReference type="EMBL" id="BQNB010008887">
    <property type="protein sequence ID" value="GJS55722.1"/>
    <property type="molecule type" value="Genomic_DNA"/>
</dbReference>
<feature type="compositionally biased region" description="Basic and acidic residues" evidence="1">
    <location>
        <begin position="52"/>
        <end position="64"/>
    </location>
</feature>
<organism evidence="2 3">
    <name type="scientific">Tanacetum coccineum</name>
    <dbReference type="NCBI Taxonomy" id="301880"/>
    <lineage>
        <taxon>Eukaryota</taxon>
        <taxon>Viridiplantae</taxon>
        <taxon>Streptophyta</taxon>
        <taxon>Embryophyta</taxon>
        <taxon>Tracheophyta</taxon>
        <taxon>Spermatophyta</taxon>
        <taxon>Magnoliopsida</taxon>
        <taxon>eudicotyledons</taxon>
        <taxon>Gunneridae</taxon>
        <taxon>Pentapetalae</taxon>
        <taxon>asterids</taxon>
        <taxon>campanulids</taxon>
        <taxon>Asterales</taxon>
        <taxon>Asteraceae</taxon>
        <taxon>Asteroideae</taxon>
        <taxon>Anthemideae</taxon>
        <taxon>Anthemidinae</taxon>
        <taxon>Tanacetum</taxon>
    </lineage>
</organism>
<feature type="region of interest" description="Disordered" evidence="1">
    <location>
        <begin position="45"/>
        <end position="70"/>
    </location>
</feature>
<name>A0ABQ4WS90_9ASTR</name>
<evidence type="ECO:0000313" key="3">
    <source>
        <dbReference type="Proteomes" id="UP001151760"/>
    </source>
</evidence>
<gene>
    <name evidence="2" type="ORF">Tco_0629084</name>
</gene>
<evidence type="ECO:0000313" key="2">
    <source>
        <dbReference type="EMBL" id="GJS55722.1"/>
    </source>
</evidence>
<dbReference type="Proteomes" id="UP001151760">
    <property type="component" value="Unassembled WGS sequence"/>
</dbReference>